<dbReference type="InterPro" id="IPR001250">
    <property type="entry name" value="Man6P_Isoase-1"/>
</dbReference>
<evidence type="ECO:0000256" key="4">
    <source>
        <dbReference type="ARBA" id="ARBA00010772"/>
    </source>
</evidence>
<feature type="domain" description="Phosphomannose isomerase type I helical insertion" evidence="17">
    <location>
        <begin position="177"/>
        <end position="266"/>
    </location>
</feature>
<protein>
    <recommendedName>
        <fullName evidence="6 12">Mannose-6-phosphate isomerase</fullName>
        <ecNumber evidence="5 12">5.3.1.8</ecNumber>
    </recommendedName>
</protein>
<dbReference type="PROSITE" id="PS00965">
    <property type="entry name" value="PMI_I_1"/>
    <property type="match status" value="1"/>
</dbReference>
<dbReference type="InterPro" id="IPR011051">
    <property type="entry name" value="RmlC_Cupin_sf"/>
</dbReference>
<proteinExistence type="inferred from homology"/>
<dbReference type="PROSITE" id="PS00966">
    <property type="entry name" value="PMI_I_2"/>
    <property type="match status" value="1"/>
</dbReference>
<dbReference type="OrthoDB" id="6605218at2759"/>
<dbReference type="GO" id="GO:0008270">
    <property type="term" value="F:zinc ion binding"/>
    <property type="evidence" value="ECO:0007669"/>
    <property type="project" value="InterPro"/>
</dbReference>
<dbReference type="Gene3D" id="2.60.120.10">
    <property type="entry name" value="Jelly Rolls"/>
    <property type="match status" value="2"/>
</dbReference>
<feature type="binding site" evidence="11">
    <location>
        <position position="118"/>
    </location>
    <ligand>
        <name>Zn(2+)</name>
        <dbReference type="ChEBI" id="CHEBI:29105"/>
    </ligand>
</feature>
<comment type="caution">
    <text evidence="18">The sequence shown here is derived from an EMBL/GenBank/DDBJ whole genome shotgun (WGS) entry which is preliminary data.</text>
</comment>
<feature type="binding site" evidence="11">
    <location>
        <position position="116"/>
    </location>
    <ligand>
        <name>Zn(2+)</name>
        <dbReference type="ChEBI" id="CHEBI:29105"/>
    </ligand>
</feature>
<gene>
    <name evidence="18" type="ORF">CVT24_013061</name>
</gene>
<accession>A0A409YUV0</accession>
<comment type="cofactor">
    <cofactor evidence="11 12">
        <name>Zn(2+)</name>
        <dbReference type="ChEBI" id="CHEBI:29105"/>
    </cofactor>
    <text evidence="11 12">Binds 1 zinc ion per subunit.</text>
</comment>
<dbReference type="AlphaFoldDB" id="A0A409YUV0"/>
<dbReference type="SUPFAM" id="SSF51182">
    <property type="entry name" value="RmlC-like cupins"/>
    <property type="match status" value="1"/>
</dbReference>
<evidence type="ECO:0000256" key="1">
    <source>
        <dbReference type="ARBA" id="ARBA00000757"/>
    </source>
</evidence>
<evidence type="ECO:0000256" key="8">
    <source>
        <dbReference type="ARBA" id="ARBA00022833"/>
    </source>
</evidence>
<evidence type="ECO:0000313" key="18">
    <source>
        <dbReference type="EMBL" id="PPR06753.1"/>
    </source>
</evidence>
<feature type="active site" evidence="10">
    <location>
        <position position="304"/>
    </location>
</feature>
<evidence type="ECO:0000256" key="13">
    <source>
        <dbReference type="RuleBase" id="RU004189"/>
    </source>
</evidence>
<evidence type="ECO:0000259" key="15">
    <source>
        <dbReference type="Pfam" id="PF01238"/>
    </source>
</evidence>
<evidence type="ECO:0000256" key="2">
    <source>
        <dbReference type="ARBA" id="ARBA00002564"/>
    </source>
</evidence>
<evidence type="ECO:0000256" key="7">
    <source>
        <dbReference type="ARBA" id="ARBA00022723"/>
    </source>
</evidence>
<dbReference type="PANTHER" id="PTHR10309:SF0">
    <property type="entry name" value="MANNOSE-6-PHOSPHATE ISOMERASE"/>
    <property type="match status" value="1"/>
</dbReference>
<dbReference type="Pfam" id="PF20512">
    <property type="entry name" value="PMI_typeI_hel"/>
    <property type="match status" value="1"/>
</dbReference>
<dbReference type="InterPro" id="IPR046457">
    <property type="entry name" value="PMI_typeI_cat"/>
</dbReference>
<dbReference type="STRING" id="181874.A0A409YUV0"/>
<reference evidence="18 19" key="1">
    <citation type="journal article" date="2018" name="Evol. Lett.">
        <title>Horizontal gene cluster transfer increased hallucinogenic mushroom diversity.</title>
        <authorList>
            <person name="Reynolds H.T."/>
            <person name="Vijayakumar V."/>
            <person name="Gluck-Thaler E."/>
            <person name="Korotkin H.B."/>
            <person name="Matheny P.B."/>
            <person name="Slot J.C."/>
        </authorList>
    </citation>
    <scope>NUCLEOTIDE SEQUENCE [LARGE SCALE GENOMIC DNA]</scope>
    <source>
        <strain evidence="18 19">2629</strain>
    </source>
</reference>
<feature type="domain" description="Phosphomannose isomerase type I C-terminal" evidence="15">
    <location>
        <begin position="346"/>
        <end position="391"/>
    </location>
</feature>
<dbReference type="FunCoup" id="A0A409YUV0">
    <property type="interactions" value="358"/>
</dbReference>
<keyword evidence="9 12" id="KW-0413">Isomerase</keyword>
<dbReference type="InterPro" id="IPR016305">
    <property type="entry name" value="Mannose-6-P_Isomerase"/>
</dbReference>
<dbReference type="EC" id="5.3.1.8" evidence="5 12"/>
<dbReference type="PRINTS" id="PR00714">
    <property type="entry name" value="MAN6PISMRASE"/>
</dbReference>
<dbReference type="Pfam" id="PF01238">
    <property type="entry name" value="PMI_typeI_C"/>
    <property type="match status" value="1"/>
</dbReference>
<dbReference type="GO" id="GO:0009298">
    <property type="term" value="P:GDP-mannose biosynthetic process"/>
    <property type="evidence" value="ECO:0007669"/>
    <property type="project" value="UniProtKB-UniPathway"/>
</dbReference>
<dbReference type="InterPro" id="IPR046458">
    <property type="entry name" value="PMI_typeI_hel"/>
</dbReference>
<dbReference type="Gene3D" id="1.10.441.10">
    <property type="entry name" value="Phosphomannose Isomerase, domain 2"/>
    <property type="match status" value="1"/>
</dbReference>
<comment type="function">
    <text evidence="2">Involved in the synthesis of the GDP-mannose and dolichol-phosphate-mannose required for a number of critical mannosyl transfer reactions.</text>
</comment>
<evidence type="ECO:0000256" key="10">
    <source>
        <dbReference type="PIRSR" id="PIRSR001480-1"/>
    </source>
</evidence>
<dbReference type="InParanoid" id="A0A409YUV0"/>
<evidence type="ECO:0000259" key="17">
    <source>
        <dbReference type="Pfam" id="PF20512"/>
    </source>
</evidence>
<evidence type="ECO:0000256" key="9">
    <source>
        <dbReference type="ARBA" id="ARBA00023235"/>
    </source>
</evidence>
<comment type="similarity">
    <text evidence="4 13">Belongs to the mannose-6-phosphate isomerase type 1 family.</text>
</comment>
<dbReference type="Pfam" id="PF20511">
    <property type="entry name" value="PMI_typeI_cat"/>
    <property type="match status" value="1"/>
</dbReference>
<feature type="binding site" evidence="11">
    <location>
        <position position="285"/>
    </location>
    <ligand>
        <name>Zn(2+)</name>
        <dbReference type="ChEBI" id="CHEBI:29105"/>
    </ligand>
</feature>
<evidence type="ECO:0000256" key="11">
    <source>
        <dbReference type="PIRSR" id="PIRSR001480-2"/>
    </source>
</evidence>
<feature type="domain" description="Phosphomannose isomerase type I catalytic" evidence="16">
    <location>
        <begin position="11"/>
        <end position="160"/>
    </location>
</feature>
<evidence type="ECO:0000256" key="12">
    <source>
        <dbReference type="RuleBase" id="RU000611"/>
    </source>
</evidence>
<evidence type="ECO:0000313" key="19">
    <source>
        <dbReference type="Proteomes" id="UP000284842"/>
    </source>
</evidence>
<dbReference type="Proteomes" id="UP000284842">
    <property type="component" value="Unassembled WGS sequence"/>
</dbReference>
<feature type="binding site" evidence="11">
    <location>
        <position position="143"/>
    </location>
    <ligand>
        <name>Zn(2+)</name>
        <dbReference type="ChEBI" id="CHEBI:29105"/>
    </ligand>
</feature>
<dbReference type="GO" id="GO:0005975">
    <property type="term" value="P:carbohydrate metabolic process"/>
    <property type="evidence" value="ECO:0007669"/>
    <property type="project" value="InterPro"/>
</dbReference>
<name>A0A409YUV0_9AGAR</name>
<evidence type="ECO:0000256" key="5">
    <source>
        <dbReference type="ARBA" id="ARBA00011956"/>
    </source>
</evidence>
<dbReference type="InterPro" id="IPR046456">
    <property type="entry name" value="PMI_typeI_C"/>
</dbReference>
<dbReference type="PIRSF" id="PIRSF001480">
    <property type="entry name" value="Mannose-6-phosphate_isomerase"/>
    <property type="match status" value="1"/>
</dbReference>
<dbReference type="GO" id="GO:0005829">
    <property type="term" value="C:cytosol"/>
    <property type="evidence" value="ECO:0007669"/>
    <property type="project" value="TreeGrafter"/>
</dbReference>
<dbReference type="InterPro" id="IPR014710">
    <property type="entry name" value="RmlC-like_jellyroll"/>
</dbReference>
<evidence type="ECO:0000259" key="16">
    <source>
        <dbReference type="Pfam" id="PF20511"/>
    </source>
</evidence>
<dbReference type="GO" id="GO:0004476">
    <property type="term" value="F:mannose-6-phosphate isomerase activity"/>
    <property type="evidence" value="ECO:0007669"/>
    <property type="project" value="UniProtKB-EC"/>
</dbReference>
<keyword evidence="7 11" id="KW-0479">Metal-binding</keyword>
<evidence type="ECO:0000256" key="3">
    <source>
        <dbReference type="ARBA" id="ARBA00004666"/>
    </source>
</evidence>
<dbReference type="InterPro" id="IPR018050">
    <property type="entry name" value="Pmannose_isomerase-type1_CS"/>
</dbReference>
<keyword evidence="19" id="KW-1185">Reference proteome</keyword>
<dbReference type="EMBL" id="NHTK01000581">
    <property type="protein sequence ID" value="PPR06753.1"/>
    <property type="molecule type" value="Genomic_DNA"/>
</dbReference>
<comment type="catalytic activity">
    <reaction evidence="1 12">
        <text>D-mannose 6-phosphate = D-fructose 6-phosphate</text>
        <dbReference type="Rhea" id="RHEA:12356"/>
        <dbReference type="ChEBI" id="CHEBI:58735"/>
        <dbReference type="ChEBI" id="CHEBI:61527"/>
        <dbReference type="EC" id="5.3.1.8"/>
    </reaction>
</comment>
<dbReference type="PANTHER" id="PTHR10309">
    <property type="entry name" value="MANNOSE-6-PHOSPHATE ISOMERASE"/>
    <property type="match status" value="1"/>
</dbReference>
<sequence length="430" mass="47096">MPFDMSSGSSVFKILPTTQQYDWGKLGKDSKVAEYAKGSAIPGFSVNEDAPYAELWMGTHSSSPSRVKETGETLGQYLATHPNLIGTPIIQKFDAGNGNIPFLLKILSIRKALSIQSHPDKATAEVLHAQQPDVYKDPNHKPEMALAITPFTALCGFRPLREIADFLQLIPEFKGLFSDELVDEFIRLASSDTPNDAEEKRVLKRLFDALMNTPPETVQQRLPNLISRFKNTPPQERQSYDEVAQMMIQLDEQFPGDIGVYCPIVLNIVQLEPGQAIFLGANEPHAYVFGECVECMANSDNVIRAGLTPKFRDVHNLVSGLTYVSSPSSRHNVKTNVFREPSTEASVLYDPPIPEFSVVRVGLQHAGTEKHPGVDGPSIAIVTEGSGRILFGEEGLPLSNGEVVFIGAGSAVDFTADSEGMTVYRAFVEA</sequence>
<organism evidence="18 19">
    <name type="scientific">Panaeolus cyanescens</name>
    <dbReference type="NCBI Taxonomy" id="181874"/>
    <lineage>
        <taxon>Eukaryota</taxon>
        <taxon>Fungi</taxon>
        <taxon>Dikarya</taxon>
        <taxon>Basidiomycota</taxon>
        <taxon>Agaricomycotina</taxon>
        <taxon>Agaricomycetes</taxon>
        <taxon>Agaricomycetidae</taxon>
        <taxon>Agaricales</taxon>
        <taxon>Agaricineae</taxon>
        <taxon>Galeropsidaceae</taxon>
        <taxon>Panaeolus</taxon>
    </lineage>
</organism>
<dbReference type="UniPathway" id="UPA00126">
    <property type="reaction ID" value="UER00423"/>
</dbReference>
<dbReference type="CDD" id="cd07011">
    <property type="entry name" value="cupin_PMI_type_I_N"/>
    <property type="match status" value="1"/>
</dbReference>
<dbReference type="NCBIfam" id="TIGR00218">
    <property type="entry name" value="manA"/>
    <property type="match status" value="1"/>
</dbReference>
<comment type="pathway">
    <text evidence="3 14">Nucleotide-sugar biosynthesis; GDP-alpha-D-mannose biosynthesis; alpha-D-mannose 1-phosphate from D-fructose 6-phosphate: step 1/2.</text>
</comment>
<evidence type="ECO:0000256" key="14">
    <source>
        <dbReference type="RuleBase" id="RU004248"/>
    </source>
</evidence>
<keyword evidence="8 11" id="KW-0862">Zinc</keyword>
<evidence type="ECO:0000256" key="6">
    <source>
        <dbReference type="ARBA" id="ARBA00018236"/>
    </source>
</evidence>